<gene>
    <name evidence="1" type="ORF">PCOR1329_LOCUS53886</name>
</gene>
<keyword evidence="2" id="KW-1185">Reference proteome</keyword>
<evidence type="ECO:0000313" key="1">
    <source>
        <dbReference type="EMBL" id="CAK0866782.1"/>
    </source>
</evidence>
<organism evidence="1 2">
    <name type="scientific">Prorocentrum cordatum</name>
    <dbReference type="NCBI Taxonomy" id="2364126"/>
    <lineage>
        <taxon>Eukaryota</taxon>
        <taxon>Sar</taxon>
        <taxon>Alveolata</taxon>
        <taxon>Dinophyceae</taxon>
        <taxon>Prorocentrales</taxon>
        <taxon>Prorocentraceae</taxon>
        <taxon>Prorocentrum</taxon>
    </lineage>
</organism>
<accession>A0ABN9V4Q6</accession>
<dbReference type="Proteomes" id="UP001189429">
    <property type="component" value="Unassembled WGS sequence"/>
</dbReference>
<evidence type="ECO:0000313" key="2">
    <source>
        <dbReference type="Proteomes" id="UP001189429"/>
    </source>
</evidence>
<comment type="caution">
    <text evidence="1">The sequence shown here is derived from an EMBL/GenBank/DDBJ whole genome shotgun (WGS) entry which is preliminary data.</text>
</comment>
<proteinExistence type="predicted"/>
<dbReference type="EMBL" id="CAUYUJ010016574">
    <property type="protein sequence ID" value="CAK0866782.1"/>
    <property type="molecule type" value="Genomic_DNA"/>
</dbReference>
<feature type="non-terminal residue" evidence="1">
    <location>
        <position position="57"/>
    </location>
</feature>
<name>A0ABN9V4Q6_9DINO</name>
<reference evidence="1" key="1">
    <citation type="submission" date="2023-10" db="EMBL/GenBank/DDBJ databases">
        <authorList>
            <person name="Chen Y."/>
            <person name="Shah S."/>
            <person name="Dougan E. K."/>
            <person name="Thang M."/>
            <person name="Chan C."/>
        </authorList>
    </citation>
    <scope>NUCLEOTIDE SEQUENCE [LARGE SCALE GENOMIC DNA]</scope>
</reference>
<protein>
    <submittedName>
        <fullName evidence="1">Uncharacterized protein</fullName>
    </submittedName>
</protein>
<sequence length="57" mass="6357">ARRRGAGHAGCCRWVKWPHWQSLAMPLLFGVFSPLSAVRGRAEDIAEETAYFDVLGL</sequence>
<feature type="non-terminal residue" evidence="1">
    <location>
        <position position="1"/>
    </location>
</feature>